<proteinExistence type="predicted"/>
<accession>A0AA95HEA6</accession>
<gene>
    <name evidence="2" type="ORF">QJT81_15745</name>
</gene>
<dbReference type="EMBL" id="CP124756">
    <property type="protein sequence ID" value="WGZ93251.1"/>
    <property type="molecule type" value="Genomic_DNA"/>
</dbReference>
<dbReference type="Proteomes" id="UP001301326">
    <property type="component" value="Chromosome"/>
</dbReference>
<reference evidence="2" key="1">
    <citation type="journal article" date="2023" name="Int. J. Mol. Sci.">
        <title>Metagenomics Revealed a New Genus 'Candidatus Thiocaldithrix dubininis' gen. nov., sp. nov. and a New Species 'Candidatus Thiothrix putei' sp. nov. in the Family Thiotrichaceae, Some Members of Which Have Traits of Both Na+- and H+-Motive Energetics.</title>
        <authorList>
            <person name="Ravin N.V."/>
            <person name="Muntyan M.S."/>
            <person name="Smolyakov D.D."/>
            <person name="Rudenko T.S."/>
            <person name="Beletsky A.V."/>
            <person name="Mardanov A.V."/>
            <person name="Grabovich M.Y."/>
        </authorList>
    </citation>
    <scope>NUCLEOTIDE SEQUENCE</scope>
    <source>
        <strain evidence="2">GKL-02</strain>
    </source>
</reference>
<evidence type="ECO:0000256" key="1">
    <source>
        <dbReference type="SAM" id="MobiDB-lite"/>
    </source>
</evidence>
<feature type="region of interest" description="Disordered" evidence="1">
    <location>
        <begin position="1"/>
        <end position="42"/>
    </location>
</feature>
<protein>
    <submittedName>
        <fullName evidence="2">Uncharacterized protein</fullName>
    </submittedName>
</protein>
<dbReference type="AlphaFoldDB" id="A0AA95HEA6"/>
<organism evidence="2">
    <name type="scientific">Candidatus Thiothrix putei</name>
    <dbReference type="NCBI Taxonomy" id="3080811"/>
    <lineage>
        <taxon>Bacteria</taxon>
        <taxon>Pseudomonadati</taxon>
        <taxon>Pseudomonadota</taxon>
        <taxon>Gammaproteobacteria</taxon>
        <taxon>Thiotrichales</taxon>
        <taxon>Thiotrichaceae</taxon>
        <taxon>Thiothrix</taxon>
    </lineage>
</organism>
<evidence type="ECO:0000313" key="2">
    <source>
        <dbReference type="EMBL" id="WGZ93251.1"/>
    </source>
</evidence>
<dbReference type="KEGG" id="tput:QJT81_15745"/>
<sequence length="42" mass="4624">MPDDIETYTPPLDETLMPEASTLEDSTPDVEPDISALYQSVP</sequence>
<name>A0AA95HEA6_9GAMM</name>
<reference evidence="2" key="2">
    <citation type="submission" date="2023-04" db="EMBL/GenBank/DDBJ databases">
        <authorList>
            <person name="Beletskiy A.V."/>
            <person name="Mardanov A.V."/>
            <person name="Ravin N.V."/>
        </authorList>
    </citation>
    <scope>NUCLEOTIDE SEQUENCE</scope>
    <source>
        <strain evidence="2">GKL-02</strain>
    </source>
</reference>